<accession>A0ABQ6FZ33</accession>
<reference evidence="1 2" key="1">
    <citation type="submission" date="2023-02" db="EMBL/GenBank/DDBJ databases">
        <title>Dictyobacter halimunensis sp. nov., a new member of the class Ktedonobacteria from forest soil in a geothermal area.</title>
        <authorList>
            <person name="Rachmania M.K."/>
            <person name="Ningsih F."/>
            <person name="Sakai Y."/>
            <person name="Yabe S."/>
            <person name="Yokota A."/>
            <person name="Sjamsuridzal W."/>
        </authorList>
    </citation>
    <scope>NUCLEOTIDE SEQUENCE [LARGE SCALE GENOMIC DNA]</scope>
    <source>
        <strain evidence="1 2">S3.2.2.5</strain>
    </source>
</reference>
<evidence type="ECO:0000313" key="2">
    <source>
        <dbReference type="Proteomes" id="UP001344906"/>
    </source>
</evidence>
<evidence type="ECO:0000313" key="1">
    <source>
        <dbReference type="EMBL" id="GLV59524.1"/>
    </source>
</evidence>
<gene>
    <name evidence="1" type="ORF">KDH_63500</name>
</gene>
<evidence type="ECO:0008006" key="3">
    <source>
        <dbReference type="Google" id="ProtNLM"/>
    </source>
</evidence>
<proteinExistence type="predicted"/>
<dbReference type="Pfam" id="PF01946">
    <property type="entry name" value="Thi4"/>
    <property type="match status" value="1"/>
</dbReference>
<dbReference type="Gene3D" id="3.50.50.60">
    <property type="entry name" value="FAD/NAD(P)-binding domain"/>
    <property type="match status" value="1"/>
</dbReference>
<comment type="caution">
    <text evidence="1">The sequence shown here is derived from an EMBL/GenBank/DDBJ whole genome shotgun (WGS) entry which is preliminary data.</text>
</comment>
<sequence>MGDCFRYDAIVIGAGPNGLAAVELAQAGQHVLVVEAKETIGGGIAFEGADVAGLCA</sequence>
<dbReference type="EMBL" id="BSRI01000002">
    <property type="protein sequence ID" value="GLV59524.1"/>
    <property type="molecule type" value="Genomic_DNA"/>
</dbReference>
<organism evidence="1 2">
    <name type="scientific">Dictyobacter halimunensis</name>
    <dbReference type="NCBI Taxonomy" id="3026934"/>
    <lineage>
        <taxon>Bacteria</taxon>
        <taxon>Bacillati</taxon>
        <taxon>Chloroflexota</taxon>
        <taxon>Ktedonobacteria</taxon>
        <taxon>Ktedonobacterales</taxon>
        <taxon>Dictyobacteraceae</taxon>
        <taxon>Dictyobacter</taxon>
    </lineage>
</organism>
<dbReference type="InterPro" id="IPR036188">
    <property type="entry name" value="FAD/NAD-bd_sf"/>
</dbReference>
<dbReference type="Proteomes" id="UP001344906">
    <property type="component" value="Unassembled WGS sequence"/>
</dbReference>
<protein>
    <recommendedName>
        <fullName evidence="3">FAD-dependent oxidoreductase</fullName>
    </recommendedName>
</protein>
<dbReference type="SUPFAM" id="SSF51971">
    <property type="entry name" value="Nucleotide-binding domain"/>
    <property type="match status" value="1"/>
</dbReference>
<name>A0ABQ6FZ33_9CHLR</name>
<keyword evidence="2" id="KW-1185">Reference proteome</keyword>